<reference evidence="1 2" key="1">
    <citation type="journal article" date="2010" name="Science">
        <title>Genomic comparison of the ants Camponotus floridanus and Harpegnathos saltator.</title>
        <authorList>
            <person name="Bonasio R."/>
            <person name="Zhang G."/>
            <person name="Ye C."/>
            <person name="Mutti N.S."/>
            <person name="Fang X."/>
            <person name="Qin N."/>
            <person name="Donahue G."/>
            <person name="Yang P."/>
            <person name="Li Q."/>
            <person name="Li C."/>
            <person name="Zhang P."/>
            <person name="Huang Z."/>
            <person name="Berger S.L."/>
            <person name="Reinberg D."/>
            <person name="Wang J."/>
            <person name="Liebig J."/>
        </authorList>
    </citation>
    <scope>NUCLEOTIDE SEQUENCE [LARGE SCALE GENOMIC DNA]</scope>
    <source>
        <strain evidence="1 2">R22 G/1</strain>
    </source>
</reference>
<dbReference type="OrthoDB" id="10059877at2759"/>
<evidence type="ECO:0008006" key="3">
    <source>
        <dbReference type="Google" id="ProtNLM"/>
    </source>
</evidence>
<evidence type="ECO:0000313" key="2">
    <source>
        <dbReference type="Proteomes" id="UP000008237"/>
    </source>
</evidence>
<dbReference type="GO" id="GO:0003676">
    <property type="term" value="F:nucleic acid binding"/>
    <property type="evidence" value="ECO:0007669"/>
    <property type="project" value="InterPro"/>
</dbReference>
<dbReference type="InParanoid" id="E2BD62"/>
<dbReference type="InterPro" id="IPR036397">
    <property type="entry name" value="RNaseH_sf"/>
</dbReference>
<name>E2BD62_HARSA</name>
<dbReference type="EMBL" id="GL447569">
    <property type="protein sequence ID" value="EFN86370.1"/>
    <property type="molecule type" value="Genomic_DNA"/>
</dbReference>
<keyword evidence="2" id="KW-1185">Reference proteome</keyword>
<dbReference type="PANTHER" id="PTHR46060">
    <property type="entry name" value="MARINER MOS1 TRANSPOSASE-LIKE PROTEIN"/>
    <property type="match status" value="1"/>
</dbReference>
<proteinExistence type="predicted"/>
<dbReference type="InterPro" id="IPR052709">
    <property type="entry name" value="Transposase-MT_Hybrid"/>
</dbReference>
<sequence length="167" mass="19909">KVHKIVLADRKLKLREIADTLRISAGCVFTILHEHLSMRKLCSKWIPRLLTVNEKQQRVDDSAGCLKLFQRNKTDFLIRDIQLSGQQPAKSAQSDQKRKCQLHQLRKLCARWVPHLLTIDEKRIRMRISRARLDRFKQNQMDFKRRFITLDETWIHCLDTPERKEPS</sequence>
<accession>E2BD62</accession>
<dbReference type="Gene3D" id="3.30.420.10">
    <property type="entry name" value="Ribonuclease H-like superfamily/Ribonuclease H"/>
    <property type="match status" value="1"/>
</dbReference>
<feature type="non-terminal residue" evidence="1">
    <location>
        <position position="1"/>
    </location>
</feature>
<protein>
    <recommendedName>
        <fullName evidence="3">Histone-lysine N-methyltransferase SETMAR</fullName>
    </recommendedName>
</protein>
<dbReference type="Proteomes" id="UP000008237">
    <property type="component" value="Unassembled WGS sequence"/>
</dbReference>
<dbReference type="STRING" id="610380.E2BD62"/>
<organism evidence="2">
    <name type="scientific">Harpegnathos saltator</name>
    <name type="common">Jerdon's jumping ant</name>
    <dbReference type="NCBI Taxonomy" id="610380"/>
    <lineage>
        <taxon>Eukaryota</taxon>
        <taxon>Metazoa</taxon>
        <taxon>Ecdysozoa</taxon>
        <taxon>Arthropoda</taxon>
        <taxon>Hexapoda</taxon>
        <taxon>Insecta</taxon>
        <taxon>Pterygota</taxon>
        <taxon>Neoptera</taxon>
        <taxon>Endopterygota</taxon>
        <taxon>Hymenoptera</taxon>
        <taxon>Apocrita</taxon>
        <taxon>Aculeata</taxon>
        <taxon>Formicoidea</taxon>
        <taxon>Formicidae</taxon>
        <taxon>Ponerinae</taxon>
        <taxon>Ponerini</taxon>
        <taxon>Harpegnathos</taxon>
    </lineage>
</organism>
<feature type="non-terminal residue" evidence="1">
    <location>
        <position position="167"/>
    </location>
</feature>
<dbReference type="PANTHER" id="PTHR46060:SF1">
    <property type="entry name" value="MARINER MOS1 TRANSPOSASE-LIKE PROTEIN"/>
    <property type="match status" value="1"/>
</dbReference>
<dbReference type="AlphaFoldDB" id="E2BD62"/>
<evidence type="ECO:0000313" key="1">
    <source>
        <dbReference type="EMBL" id="EFN86370.1"/>
    </source>
</evidence>
<dbReference type="OMA" id="ISAGCVF"/>
<gene>
    <name evidence="1" type="ORF">EAI_04267</name>
</gene>